<dbReference type="Pfam" id="PF20736">
    <property type="entry name" value="Glyco_hydro127M"/>
    <property type="match status" value="1"/>
</dbReference>
<comment type="caution">
    <text evidence="4">The sequence shown here is derived from an EMBL/GenBank/DDBJ whole genome shotgun (WGS) entry which is preliminary data.</text>
</comment>
<protein>
    <submittedName>
        <fullName evidence="4">Glycoside hydrolase family 127 protein</fullName>
    </submittedName>
</protein>
<dbReference type="PANTHER" id="PTHR43465">
    <property type="entry name" value="DUF1680 DOMAIN PROTEIN (AFU_ORTHOLOGUE AFUA_1G08910)"/>
    <property type="match status" value="1"/>
</dbReference>
<dbReference type="InterPro" id="IPR012878">
    <property type="entry name" value="Beta-AFase-like_GH127_cat"/>
</dbReference>
<gene>
    <name evidence="4" type="ORF">FUA22_15535</name>
</gene>
<dbReference type="RefSeq" id="WP_147769507.1">
    <property type="nucleotide sequence ID" value="NZ_VRKQ01000018.1"/>
</dbReference>
<dbReference type="EMBL" id="VRKQ01000018">
    <property type="protein sequence ID" value="TXG35164.1"/>
    <property type="molecule type" value="Genomic_DNA"/>
</dbReference>
<dbReference type="GO" id="GO:0016787">
    <property type="term" value="F:hydrolase activity"/>
    <property type="evidence" value="ECO:0007669"/>
    <property type="project" value="UniProtKB-KW"/>
</dbReference>
<evidence type="ECO:0000259" key="1">
    <source>
        <dbReference type="Pfam" id="PF07944"/>
    </source>
</evidence>
<dbReference type="OrthoDB" id="9757939at2"/>
<proteinExistence type="predicted"/>
<accession>A0A5C7GEG9</accession>
<feature type="domain" description="Non-reducing end beta-L-arabinofuranosidase-like GH127 middle" evidence="2">
    <location>
        <begin position="476"/>
        <end position="572"/>
    </location>
</feature>
<name>A0A5C7GEG9_9FLAO</name>
<dbReference type="GO" id="GO:0005975">
    <property type="term" value="P:carbohydrate metabolic process"/>
    <property type="evidence" value="ECO:0007669"/>
    <property type="project" value="InterPro"/>
</dbReference>
<evidence type="ECO:0000259" key="2">
    <source>
        <dbReference type="Pfam" id="PF20736"/>
    </source>
</evidence>
<keyword evidence="5" id="KW-1185">Reference proteome</keyword>
<keyword evidence="4" id="KW-0378">Hydrolase</keyword>
<evidence type="ECO:0000259" key="3">
    <source>
        <dbReference type="Pfam" id="PF20737"/>
    </source>
</evidence>
<dbReference type="InterPro" id="IPR049049">
    <property type="entry name" value="Beta-AFase-like_GH127_C"/>
</dbReference>
<evidence type="ECO:0000313" key="4">
    <source>
        <dbReference type="EMBL" id="TXG35164.1"/>
    </source>
</evidence>
<dbReference type="SUPFAM" id="SSF48208">
    <property type="entry name" value="Six-hairpin glycosidases"/>
    <property type="match status" value="1"/>
</dbReference>
<dbReference type="PROSITE" id="PS51257">
    <property type="entry name" value="PROKAR_LIPOPROTEIN"/>
    <property type="match status" value="1"/>
</dbReference>
<dbReference type="InterPro" id="IPR049174">
    <property type="entry name" value="Beta-AFase-like"/>
</dbReference>
<dbReference type="InterPro" id="IPR008928">
    <property type="entry name" value="6-hairpin_glycosidase_sf"/>
</dbReference>
<dbReference type="Proteomes" id="UP000321080">
    <property type="component" value="Unassembled WGS sequence"/>
</dbReference>
<reference evidence="4 5" key="1">
    <citation type="submission" date="2019-08" db="EMBL/GenBank/DDBJ databases">
        <title>Seonamhaeicola sediminis sp. nov., isolated from marine sediment.</title>
        <authorList>
            <person name="Cao W.R."/>
        </authorList>
    </citation>
    <scope>NUCLEOTIDE SEQUENCE [LARGE SCALE GENOMIC DNA]</scope>
    <source>
        <strain evidence="4 5">1505</strain>
    </source>
</reference>
<evidence type="ECO:0000313" key="5">
    <source>
        <dbReference type="Proteomes" id="UP000321080"/>
    </source>
</evidence>
<dbReference type="InterPro" id="IPR049046">
    <property type="entry name" value="Beta-AFase-like_GH127_middle"/>
</dbReference>
<sequence>MKNLLIVLFSLALMVSCKQNQENVSDTNIALNIRTSKDLDLDASKGAINTAYSPHVKLKSLNIGDCQWTDGFWADKFKVAEEVMVPYMGEVLKGDVGHSLNNFKIAAGLKEGEHKGMNWHDGDFYKWMEAATYVYAINKDEKILEELDQHIEIIGKSQQENGYLQTQTQLKNIDPFSERKYHEMYNSGHLYIAACIYYRVTGKTNFLDIAIKHADNLYSIFQPQPKELSRFGFNQVQIMGLVELYRTTKDKKYLDLAEIFINMRGKSKVEPHATVRHQHIGDMTQERTPLRESDEAVGHAVLALYYYAGAADVYAETGEKALIDALDKIWGNIVDKKMFVTGACGQKHDGGSSNRDFVHEAFTIDYEMHNAHAYNETCANLCNAMFNYRMLGVKGESKHADIMELVLYNSALSGISLKGDSYFYTNPLRRTAGHKMGITDYPDRTPYIPCFCCPPNLVRTIVKSSAWAYSLAENGLAVNLYGGNKLDTKMADGSSIKLRQETNYPWDGDIKITIDACKKDAFDFMLRIPDWASTYVLKVNGKSVNSNSKPGTFAVINRKWKEGDVISLNLPMSVKLLEGNPLIEEVRNQAAIKRGPVVYCLESPDLPKDTSILDAYLPVDSKLTPTYKSDILGGVTTISGNIKLRKQPKEGMYRELKSLKWENYNAQFVPYFAWSNRGEAEMSVWLPLILN</sequence>
<dbReference type="AlphaFoldDB" id="A0A5C7GEG9"/>
<feature type="domain" description="Non-reducing end beta-L-arabinofuranosidase-like GH127 C-terminal" evidence="3">
    <location>
        <begin position="574"/>
        <end position="687"/>
    </location>
</feature>
<feature type="domain" description="Non-reducing end beta-L-arabinofuranosidase-like GH127 catalytic" evidence="1">
    <location>
        <begin position="67"/>
        <end position="464"/>
    </location>
</feature>
<dbReference type="Gene3D" id="1.50.10.20">
    <property type="match status" value="1"/>
</dbReference>
<dbReference type="Pfam" id="PF07944">
    <property type="entry name" value="Beta-AFase-like_GH127_cat"/>
    <property type="match status" value="1"/>
</dbReference>
<dbReference type="Pfam" id="PF20737">
    <property type="entry name" value="Glyco_hydro127C"/>
    <property type="match status" value="1"/>
</dbReference>
<dbReference type="PANTHER" id="PTHR43465:SF1">
    <property type="entry name" value="NON-REDUCING END BETA-L-ARABINOFURANOSIDASE"/>
    <property type="match status" value="1"/>
</dbReference>
<organism evidence="4 5">
    <name type="scientific">Seonamhaeicola maritimus</name>
    <dbReference type="NCBI Taxonomy" id="2591822"/>
    <lineage>
        <taxon>Bacteria</taxon>
        <taxon>Pseudomonadati</taxon>
        <taxon>Bacteroidota</taxon>
        <taxon>Flavobacteriia</taxon>
        <taxon>Flavobacteriales</taxon>
        <taxon>Flavobacteriaceae</taxon>
    </lineage>
</organism>